<evidence type="ECO:0000313" key="4">
    <source>
        <dbReference type="Proteomes" id="UP000185511"/>
    </source>
</evidence>
<dbReference type="RefSeq" id="WP_232237345.1">
    <property type="nucleotide sequence ID" value="NZ_CP016076.1"/>
</dbReference>
<dbReference type="InterPro" id="IPR002397">
    <property type="entry name" value="Cyt_P450_B"/>
</dbReference>
<comment type="similarity">
    <text evidence="1">Belongs to the cytochrome P450 family.</text>
</comment>
<dbReference type="GO" id="GO:0016705">
    <property type="term" value="F:oxidoreductase activity, acting on paired donors, with incorporation or reduction of molecular oxygen"/>
    <property type="evidence" value="ECO:0007669"/>
    <property type="project" value="InterPro"/>
</dbReference>
<dbReference type="PANTHER" id="PTHR46696:SF1">
    <property type="entry name" value="CYTOCHROME P450 YJIB-RELATED"/>
    <property type="match status" value="1"/>
</dbReference>
<dbReference type="InterPro" id="IPR036396">
    <property type="entry name" value="Cyt_P450_sf"/>
</dbReference>
<sequence length="463" mass="50662">MTTPDTTDLQPPPGCPAHGRTQPGMPLYGADYAANPMRTLEALRRSGPISQVELAPGVSASLVTDYRIALEVLRDSDTFRKDGRTWQATAPQDSPIIGMMMYRPNCYHADGPRHARLRGAITDSLDRIEPNTLRNHIERSADRLIDTFAGEGEADLLNQYAKILPLMVIQLLMGVPEEPGSRMIIAMTNVFDGIEPEKSNEELLGILLELIAAKRAEPGQDVTSWLLQHSAQLTDEEMIHELVLLLGAGVEPTQNWIANALLLLLSDDRFAGDLAGGSMPVEDALIEVLWTTPPFSNFCMTYPTRNVEFNGIVLEQDKPVLISLTAANTDPALASETRSGNRAHLAFGGGAHVCPAQSPARLITSVAIEKLLDRLPDLELAVPADQLAWRPGPFLRALTALPLRFPSVPVRSDETTGDSRWNDKPVPPSSTPPEPTSSPKQQHSGRSGRPRWLNSLVGWWRGQ</sequence>
<dbReference type="PRINTS" id="PR00359">
    <property type="entry name" value="BP450"/>
</dbReference>
<feature type="region of interest" description="Disordered" evidence="2">
    <location>
        <begin position="1"/>
        <end position="24"/>
    </location>
</feature>
<feature type="region of interest" description="Disordered" evidence="2">
    <location>
        <begin position="408"/>
        <end position="454"/>
    </location>
</feature>
<reference evidence="4" key="1">
    <citation type="submission" date="2016-06" db="EMBL/GenBank/DDBJ databases">
        <title>Complete genome sequence of Actinoalloteichus fjordicus DSM 46855 (=ADI127-17), type strain of the new species Actinoalloteichus fjordicus.</title>
        <authorList>
            <person name="Ruckert C."/>
            <person name="Nouioui I."/>
            <person name="Willmese J."/>
            <person name="van Wezel G."/>
            <person name="Klenk H.-P."/>
            <person name="Kalinowski J."/>
            <person name="Zotchev S.B."/>
        </authorList>
    </citation>
    <scope>NUCLEOTIDE SEQUENCE [LARGE SCALE GENOMIC DNA]</scope>
    <source>
        <strain evidence="4">ADI127-7</strain>
    </source>
</reference>
<dbReference type="GO" id="GO:0020037">
    <property type="term" value="F:heme binding"/>
    <property type="evidence" value="ECO:0007669"/>
    <property type="project" value="InterPro"/>
</dbReference>
<evidence type="ECO:0000256" key="2">
    <source>
        <dbReference type="SAM" id="MobiDB-lite"/>
    </source>
</evidence>
<dbReference type="InterPro" id="IPR017972">
    <property type="entry name" value="Cyt_P450_CS"/>
</dbReference>
<dbReference type="Gene3D" id="1.10.630.10">
    <property type="entry name" value="Cytochrome P450"/>
    <property type="match status" value="1"/>
</dbReference>
<protein>
    <submittedName>
        <fullName evidence="3">Cytochrome P450</fullName>
    </submittedName>
</protein>
<dbReference type="GO" id="GO:0005506">
    <property type="term" value="F:iron ion binding"/>
    <property type="evidence" value="ECO:0007669"/>
    <property type="project" value="InterPro"/>
</dbReference>
<dbReference type="AlphaFoldDB" id="A0AAC9PTI4"/>
<evidence type="ECO:0000256" key="1">
    <source>
        <dbReference type="ARBA" id="ARBA00010617"/>
    </source>
</evidence>
<feature type="compositionally biased region" description="Pro residues" evidence="2">
    <location>
        <begin position="425"/>
        <end position="436"/>
    </location>
</feature>
<name>A0AAC9PTI4_9PSEU</name>
<proteinExistence type="inferred from homology"/>
<dbReference type="EMBL" id="CP016076">
    <property type="protein sequence ID" value="APU16085.1"/>
    <property type="molecule type" value="Genomic_DNA"/>
</dbReference>
<dbReference type="PROSITE" id="PS00086">
    <property type="entry name" value="CYTOCHROME_P450"/>
    <property type="match status" value="1"/>
</dbReference>
<dbReference type="Proteomes" id="UP000185511">
    <property type="component" value="Chromosome"/>
</dbReference>
<evidence type="ECO:0000313" key="3">
    <source>
        <dbReference type="EMBL" id="APU16085.1"/>
    </source>
</evidence>
<dbReference type="GO" id="GO:0004497">
    <property type="term" value="F:monooxygenase activity"/>
    <property type="evidence" value="ECO:0007669"/>
    <property type="project" value="InterPro"/>
</dbReference>
<dbReference type="PANTHER" id="PTHR46696">
    <property type="entry name" value="P450, PUTATIVE (EUROFUNG)-RELATED"/>
    <property type="match status" value="1"/>
</dbReference>
<keyword evidence="4" id="KW-1185">Reference proteome</keyword>
<accession>A0AAC9PTI4</accession>
<gene>
    <name evidence="3" type="ORF">UA74_20300</name>
</gene>
<dbReference type="KEGG" id="acad:UA74_20300"/>
<dbReference type="CDD" id="cd20623">
    <property type="entry name" value="CYP_unk"/>
    <property type="match status" value="1"/>
</dbReference>
<organism evidence="3 4">
    <name type="scientific">Actinoalloteichus fjordicus</name>
    <dbReference type="NCBI Taxonomy" id="1612552"/>
    <lineage>
        <taxon>Bacteria</taxon>
        <taxon>Bacillati</taxon>
        <taxon>Actinomycetota</taxon>
        <taxon>Actinomycetes</taxon>
        <taxon>Pseudonocardiales</taxon>
        <taxon>Pseudonocardiaceae</taxon>
        <taxon>Actinoalloteichus</taxon>
    </lineage>
</organism>
<dbReference type="SUPFAM" id="SSF48264">
    <property type="entry name" value="Cytochrome P450"/>
    <property type="match status" value="1"/>
</dbReference>